<evidence type="ECO:0000259" key="1">
    <source>
        <dbReference type="Pfam" id="PF12697"/>
    </source>
</evidence>
<dbReference type="Gene3D" id="3.40.50.1820">
    <property type="entry name" value="alpha/beta hydrolase"/>
    <property type="match status" value="1"/>
</dbReference>
<name>A0A7W5P6J9_9ACTN</name>
<proteinExistence type="predicted"/>
<reference evidence="2 3" key="1">
    <citation type="submission" date="2020-08" db="EMBL/GenBank/DDBJ databases">
        <title>Sequencing the genomes of 1000 actinobacteria strains.</title>
        <authorList>
            <person name="Klenk H.-P."/>
        </authorList>
    </citation>
    <scope>NUCLEOTIDE SEQUENCE [LARGE SCALE GENOMIC DNA]</scope>
    <source>
        <strain evidence="2 3">DSM 11053</strain>
    </source>
</reference>
<feature type="domain" description="AB hydrolase-1" evidence="1">
    <location>
        <begin position="41"/>
        <end position="285"/>
    </location>
</feature>
<organism evidence="2 3">
    <name type="scientific">Microlunatus antarcticus</name>
    <dbReference type="NCBI Taxonomy" id="53388"/>
    <lineage>
        <taxon>Bacteria</taxon>
        <taxon>Bacillati</taxon>
        <taxon>Actinomycetota</taxon>
        <taxon>Actinomycetes</taxon>
        <taxon>Propionibacteriales</taxon>
        <taxon>Propionibacteriaceae</taxon>
        <taxon>Microlunatus</taxon>
    </lineage>
</organism>
<dbReference type="InterPro" id="IPR029058">
    <property type="entry name" value="AB_hydrolase_fold"/>
</dbReference>
<evidence type="ECO:0000313" key="3">
    <source>
        <dbReference type="Proteomes" id="UP000565572"/>
    </source>
</evidence>
<dbReference type="AlphaFoldDB" id="A0A7W5P6J9"/>
<keyword evidence="3" id="KW-1185">Reference proteome</keyword>
<dbReference type="EMBL" id="JACHZG010000001">
    <property type="protein sequence ID" value="MBB3325941.1"/>
    <property type="molecule type" value="Genomic_DNA"/>
</dbReference>
<dbReference type="PANTHER" id="PTHR43798">
    <property type="entry name" value="MONOACYLGLYCEROL LIPASE"/>
    <property type="match status" value="1"/>
</dbReference>
<comment type="caution">
    <text evidence="2">The sequence shown here is derived from an EMBL/GenBank/DDBJ whole genome shotgun (WGS) entry which is preliminary data.</text>
</comment>
<sequence>MSPEAAGPPVSELVRTAGSHVTELGGRLVHLWVVPGAGTPVLLLPGCAVPSYAFRPVETALPGRWMVALDRPGMLDTPWPGRLPTLAEEVATLLALCEAVGTPPVVVAHSMAGPHAEALAREHPGAVSGLVLLDASIEVDAQRPSAAFDRAWLAASKLALEGSRLPPFAVAAALSTRVAVWSQSQRLRINYSRPPGTEELFRRPDTLASLVAEQAAYGDQLADLEDLLETTTWPSTPGVVLTAGRRPGWVRKQRVLAHRTGARHVVVDDSRHLMMVDRPDAVAEAVVSLLPEPERQTDVV</sequence>
<dbReference type="GO" id="GO:0003824">
    <property type="term" value="F:catalytic activity"/>
    <property type="evidence" value="ECO:0007669"/>
    <property type="project" value="UniProtKB-ARBA"/>
</dbReference>
<dbReference type="Pfam" id="PF12697">
    <property type="entry name" value="Abhydrolase_6"/>
    <property type="match status" value="1"/>
</dbReference>
<accession>A0A7W5P6J9</accession>
<gene>
    <name evidence="2" type="ORF">FHX39_000885</name>
</gene>
<dbReference type="InterPro" id="IPR000073">
    <property type="entry name" value="AB_hydrolase_1"/>
</dbReference>
<dbReference type="InterPro" id="IPR050266">
    <property type="entry name" value="AB_hydrolase_sf"/>
</dbReference>
<dbReference type="Proteomes" id="UP000565572">
    <property type="component" value="Unassembled WGS sequence"/>
</dbReference>
<protein>
    <submittedName>
        <fullName evidence="2">Pimeloyl-ACP methyl ester carboxylesterase</fullName>
    </submittedName>
</protein>
<dbReference type="SUPFAM" id="SSF53474">
    <property type="entry name" value="alpha/beta-Hydrolases"/>
    <property type="match status" value="1"/>
</dbReference>
<dbReference type="RefSeq" id="WP_183336968.1">
    <property type="nucleotide sequence ID" value="NZ_JACHZG010000001.1"/>
</dbReference>
<evidence type="ECO:0000313" key="2">
    <source>
        <dbReference type="EMBL" id="MBB3325941.1"/>
    </source>
</evidence>